<dbReference type="EMBL" id="MK327938">
    <property type="protein sequence ID" value="QBO63873.1"/>
    <property type="molecule type" value="Genomic_DNA"/>
</dbReference>
<sequence length="157" mass="17661">MPVSSKPRKKSVGNPKAQETTAIRWDELREPIENCELLLGTLGAAIYQATQPCRLRLTQNKRDEFVALSTSTNKDLTELQTELTTIKNSITPMYGKEVDEQSILLQYNYGMSLMNILERASDILRPDVARLSQLRVEGMENQIRFANSVKSQGATEA</sequence>
<evidence type="ECO:0000313" key="2">
    <source>
        <dbReference type="Proteomes" id="UP000294673"/>
    </source>
</evidence>
<name>A0A482GGV0_BPGOS</name>
<dbReference type="Proteomes" id="UP000294673">
    <property type="component" value="Segment"/>
</dbReference>
<evidence type="ECO:0000313" key="1">
    <source>
        <dbReference type="EMBL" id="QBO63873.1"/>
    </source>
</evidence>
<accession>A0A482GGV0</accession>
<proteinExistence type="predicted"/>
<reference evidence="1 2" key="1">
    <citation type="submission" date="2018-12" db="EMBL/GenBank/DDBJ databases">
        <title>Still something new to discover - new insights into E. coli phage diversity and taxonomy.</title>
        <authorList>
            <person name="Korf I.H.E."/>
            <person name="Adriaennsens E."/>
            <person name="Dreiseikelmann B."/>
            <person name="Kropinski A."/>
            <person name="Nimtz M."/>
            <person name="Meier-Kolthoff J.P."/>
            <person name="Rohde M."/>
            <person name="van Raaij M."/>
            <person name="Wittmann J."/>
        </authorList>
    </citation>
    <scope>NUCLEOTIDE SEQUENCE [LARGE SCALE GENOMIC DNA]</scope>
</reference>
<organism evidence="1 2">
    <name type="scientific">Escherichia phage vB_EcoM_Goslar</name>
    <dbReference type="NCBI Taxonomy" id="2502409"/>
    <lineage>
        <taxon>Viruses</taxon>
        <taxon>Duplodnaviria</taxon>
        <taxon>Heunggongvirae</taxon>
        <taxon>Uroviricota</taxon>
        <taxon>Caudoviricetes</taxon>
        <taxon>Chimalliviridae</taxon>
        <taxon>Goslarvirus</taxon>
        <taxon>Goslarvirus goslar</taxon>
    </lineage>
</organism>
<organismHost>
    <name type="scientific">Escherichia coli</name>
    <dbReference type="NCBI Taxonomy" id="562"/>
</organismHost>
<keyword evidence="2" id="KW-1185">Reference proteome</keyword>
<protein>
    <submittedName>
        <fullName evidence="1">Uncharacterized protein</fullName>
    </submittedName>
</protein>
<gene>
    <name evidence="1" type="ORF">Goslar_00080</name>
</gene>